<name>A0A1I7XIH0_HETBA</name>
<dbReference type="Gene3D" id="3.30.420.10">
    <property type="entry name" value="Ribonuclease H-like superfamily/Ribonuclease H"/>
    <property type="match status" value="1"/>
</dbReference>
<dbReference type="WBParaSite" id="Hba_17503">
    <property type="protein sequence ID" value="Hba_17503"/>
    <property type="gene ID" value="Hba_17503"/>
</dbReference>
<keyword evidence="2" id="KW-1185">Reference proteome</keyword>
<dbReference type="Proteomes" id="UP000095283">
    <property type="component" value="Unplaced"/>
</dbReference>
<dbReference type="AlphaFoldDB" id="A0A1I7XIH0"/>
<protein>
    <submittedName>
        <fullName evidence="3">DDE_3 domain-containing protein</fullName>
    </submittedName>
</protein>
<dbReference type="InterPro" id="IPR038717">
    <property type="entry name" value="Tc1-like_DDE_dom"/>
</dbReference>
<sequence>MLDKCPNTVRSQIKKCPKLIQVHKDERVRWASKFMRCDWEMEPRHFPTHNLAGGTAMVWGAFGATGLIDSAFVSTKINSVDYQDVLGHHLVPYLQRFPSVSFTFQRDNATIHPSRSTKTWLKYNDVDILGWYSCSPDLNPMKNLWAILIRRIYADNRNFEAAKDLQSAISKTWSEVDNNVIKNLVNSMPERSFQAINRSGTGYFSIAKTIEIHSIWGKFLVHREFHHFQVGQVDQVAHHFQSLLAVHLVPSLLQLQVDHLYRVVQLDHEVLEVPVVQADREHRASVLHSLQVVQALQVLRLFQVIQELQEILCFQGTLACRQVLLVIQDYRKVQVVLEVQELQFANRNSYWFTRFLGWTTWVSRMTRGTWFPRTSWFSRYTRWT</sequence>
<dbReference type="Pfam" id="PF13358">
    <property type="entry name" value="DDE_3"/>
    <property type="match status" value="1"/>
</dbReference>
<evidence type="ECO:0000313" key="3">
    <source>
        <dbReference type="WBParaSite" id="Hba_17503"/>
    </source>
</evidence>
<reference evidence="3" key="1">
    <citation type="submission" date="2016-11" db="UniProtKB">
        <authorList>
            <consortium name="WormBaseParasite"/>
        </authorList>
    </citation>
    <scope>IDENTIFICATION</scope>
</reference>
<dbReference type="InterPro" id="IPR036397">
    <property type="entry name" value="RNaseH_sf"/>
</dbReference>
<proteinExistence type="predicted"/>
<organism evidence="2 3">
    <name type="scientific">Heterorhabditis bacteriophora</name>
    <name type="common">Entomopathogenic nematode worm</name>
    <dbReference type="NCBI Taxonomy" id="37862"/>
    <lineage>
        <taxon>Eukaryota</taxon>
        <taxon>Metazoa</taxon>
        <taxon>Ecdysozoa</taxon>
        <taxon>Nematoda</taxon>
        <taxon>Chromadorea</taxon>
        <taxon>Rhabditida</taxon>
        <taxon>Rhabditina</taxon>
        <taxon>Rhabditomorpha</taxon>
        <taxon>Strongyloidea</taxon>
        <taxon>Heterorhabditidae</taxon>
        <taxon>Heterorhabditis</taxon>
    </lineage>
</organism>
<feature type="domain" description="Tc1-like transposase DDE" evidence="1">
    <location>
        <begin position="56"/>
        <end position="166"/>
    </location>
</feature>
<dbReference type="GO" id="GO:0003676">
    <property type="term" value="F:nucleic acid binding"/>
    <property type="evidence" value="ECO:0007669"/>
    <property type="project" value="InterPro"/>
</dbReference>
<evidence type="ECO:0000313" key="2">
    <source>
        <dbReference type="Proteomes" id="UP000095283"/>
    </source>
</evidence>
<accession>A0A1I7XIH0</accession>
<evidence type="ECO:0000259" key="1">
    <source>
        <dbReference type="Pfam" id="PF13358"/>
    </source>
</evidence>